<evidence type="ECO:0008006" key="3">
    <source>
        <dbReference type="Google" id="ProtNLM"/>
    </source>
</evidence>
<reference evidence="1 2" key="1">
    <citation type="submission" date="2023-07" db="EMBL/GenBank/DDBJ databases">
        <title>Genomic Encyclopedia of Type Strains, Phase IV (KMG-IV): sequencing the most valuable type-strain genomes for metagenomic binning, comparative biology and taxonomic classification.</title>
        <authorList>
            <person name="Goeker M."/>
        </authorList>
    </citation>
    <scope>NUCLEOTIDE SEQUENCE [LARGE SCALE GENOMIC DNA]</scope>
    <source>
        <strain evidence="1 2">DSM 2457</strain>
    </source>
</reference>
<comment type="caution">
    <text evidence="1">The sequence shown here is derived from an EMBL/GenBank/DDBJ whole genome shotgun (WGS) entry which is preliminary data.</text>
</comment>
<dbReference type="InterPro" id="IPR029063">
    <property type="entry name" value="SAM-dependent_MTases_sf"/>
</dbReference>
<evidence type="ECO:0000313" key="2">
    <source>
        <dbReference type="Proteomes" id="UP001224682"/>
    </source>
</evidence>
<dbReference type="SUPFAM" id="SSF53335">
    <property type="entry name" value="S-adenosyl-L-methionine-dependent methyltransferases"/>
    <property type="match status" value="1"/>
</dbReference>
<accession>A0ABU0BA50</accession>
<dbReference type="Gene3D" id="3.40.50.150">
    <property type="entry name" value="Vaccinia Virus protein VP39"/>
    <property type="match status" value="1"/>
</dbReference>
<evidence type="ECO:0000313" key="1">
    <source>
        <dbReference type="EMBL" id="MDQ0302464.1"/>
    </source>
</evidence>
<dbReference type="EMBL" id="JAUSUI010000003">
    <property type="protein sequence ID" value="MDQ0302464.1"/>
    <property type="molecule type" value="Genomic_DNA"/>
</dbReference>
<keyword evidence="2" id="KW-1185">Reference proteome</keyword>
<organism evidence="1 2">
    <name type="scientific">Ancylobacter polymorphus</name>
    <dbReference type="NCBI Taxonomy" id="223390"/>
    <lineage>
        <taxon>Bacteria</taxon>
        <taxon>Pseudomonadati</taxon>
        <taxon>Pseudomonadota</taxon>
        <taxon>Alphaproteobacteria</taxon>
        <taxon>Hyphomicrobiales</taxon>
        <taxon>Xanthobacteraceae</taxon>
        <taxon>Ancylobacter</taxon>
    </lineage>
</organism>
<gene>
    <name evidence="1" type="ORF">J2S75_001492</name>
</gene>
<proteinExistence type="predicted"/>
<protein>
    <recommendedName>
        <fullName evidence="3">Methyltransferase type 12</fullName>
    </recommendedName>
</protein>
<sequence>MRGYESGLGSAKHDFSPTYDQPWPHAYYQAHLALDYMICDRARPVFEGIIEDLRRQRPRRPLKIVDVGASYGLNAALLRSRLTLDDLYAAYILQDGPLSTHRLEDHRVFFTHQQRREDLEFVGLDPSRRALRYARDVGLIEAAVAANLEIEPLSVTDRDTLRGADLIISTGCVGYATVRTFQQVYEATADSRPWVASFAMHPFGYGEIATMLAGFGLATIAKPNLRQRQRRFSTAQERASILALMAEQGMDDRLERTTGYIYAAFHLSTPREDGA</sequence>
<name>A0ABU0BA50_9HYPH</name>
<dbReference type="Proteomes" id="UP001224682">
    <property type="component" value="Unassembled WGS sequence"/>
</dbReference>